<evidence type="ECO:0000313" key="3">
    <source>
        <dbReference type="Ensembl" id="ENSAZOP00000012844.1"/>
    </source>
</evidence>
<dbReference type="Proteomes" id="UP000694549">
    <property type="component" value="Unplaced"/>
</dbReference>
<dbReference type="GO" id="GO:0035256">
    <property type="term" value="F:G protein-coupled glutamate receptor binding"/>
    <property type="evidence" value="ECO:0007669"/>
    <property type="project" value="InterPro"/>
</dbReference>
<reference evidence="3" key="1">
    <citation type="submission" date="2025-08" db="UniProtKB">
        <authorList>
            <consortium name="Ensembl"/>
        </authorList>
    </citation>
    <scope>IDENTIFICATION</scope>
</reference>
<keyword evidence="1" id="KW-0175">Coiled coil</keyword>
<dbReference type="InterPro" id="IPR045027">
    <property type="entry name" value="Homer"/>
</dbReference>
<feature type="compositionally biased region" description="Polar residues" evidence="2">
    <location>
        <begin position="20"/>
        <end position="39"/>
    </location>
</feature>
<feature type="region of interest" description="Disordered" evidence="2">
    <location>
        <begin position="20"/>
        <end position="40"/>
    </location>
</feature>
<sequence>MRAMQPVGLSQEAFLAGSNTCSQEQGISPTPAQSTSPSDSKLALTVCMHPHPVCLPRGNPMENSRVQALPTSQGETPLPPCFYSTRIKVFWGLIFPVFPIEAVPLGVNEYSLHQYLVTELECVSSQANAVHTHKTELNQTIQELESTLKKKEEEIERLKQEIDNARELQAQRDSLTQKLQEVEIRNKDLEGQLSDLEQRLEKSQNEQEAFRNNLKTLLEILDGKIFELTELRDNLAKLIECS</sequence>
<accession>A0A8B9ZSI3</accession>
<evidence type="ECO:0008006" key="5">
    <source>
        <dbReference type="Google" id="ProtNLM"/>
    </source>
</evidence>
<feature type="coiled-coil region" evidence="1">
    <location>
        <begin position="134"/>
        <end position="220"/>
    </location>
</feature>
<dbReference type="PANTHER" id="PTHR10918">
    <property type="entry name" value="HOMER"/>
    <property type="match status" value="1"/>
</dbReference>
<evidence type="ECO:0000313" key="4">
    <source>
        <dbReference type="Proteomes" id="UP000694549"/>
    </source>
</evidence>
<protein>
    <recommendedName>
        <fullName evidence="5">Homer scaffold protein 1</fullName>
    </recommendedName>
</protein>
<keyword evidence="4" id="KW-1185">Reference proteome</keyword>
<dbReference type="Ensembl" id="ENSAZOT00000013785.1">
    <property type="protein sequence ID" value="ENSAZOP00000012844.1"/>
    <property type="gene ID" value="ENSAZOG00000008223.1"/>
</dbReference>
<proteinExistence type="predicted"/>
<name>A0A8B9ZSI3_9AVES</name>
<dbReference type="FunFam" id="1.20.5.1700:FF:000003">
    <property type="entry name" value="Homer homolog 1 (Drosophila)"/>
    <property type="match status" value="1"/>
</dbReference>
<evidence type="ECO:0000256" key="2">
    <source>
        <dbReference type="SAM" id="MobiDB-lite"/>
    </source>
</evidence>
<evidence type="ECO:0000256" key="1">
    <source>
        <dbReference type="SAM" id="Coils"/>
    </source>
</evidence>
<dbReference type="Gene3D" id="1.20.5.1700">
    <property type="match status" value="1"/>
</dbReference>
<dbReference type="AlphaFoldDB" id="A0A8B9ZSI3"/>
<reference evidence="3" key="2">
    <citation type="submission" date="2025-09" db="UniProtKB">
        <authorList>
            <consortium name="Ensembl"/>
        </authorList>
    </citation>
    <scope>IDENTIFICATION</scope>
</reference>
<organism evidence="3 4">
    <name type="scientific">Anas zonorhyncha</name>
    <name type="common">Eastern spot-billed duck</name>
    <dbReference type="NCBI Taxonomy" id="75864"/>
    <lineage>
        <taxon>Eukaryota</taxon>
        <taxon>Metazoa</taxon>
        <taxon>Chordata</taxon>
        <taxon>Craniata</taxon>
        <taxon>Vertebrata</taxon>
        <taxon>Euteleostomi</taxon>
        <taxon>Archelosauria</taxon>
        <taxon>Archosauria</taxon>
        <taxon>Dinosauria</taxon>
        <taxon>Saurischia</taxon>
        <taxon>Theropoda</taxon>
        <taxon>Coelurosauria</taxon>
        <taxon>Aves</taxon>
        <taxon>Neognathae</taxon>
        <taxon>Galloanserae</taxon>
        <taxon>Anseriformes</taxon>
        <taxon>Anatidae</taxon>
        <taxon>Anatinae</taxon>
        <taxon>Anas</taxon>
    </lineage>
</organism>